<comment type="caution">
    <text evidence="2">The sequence shown here is derived from an EMBL/GenBank/DDBJ whole genome shotgun (WGS) entry which is preliminary data.</text>
</comment>
<sequence length="281" mass="31733">MLRRRQSRPQHWNRINVSSRSLADVPSEHCFPTVQEHNMASSPLEHQDVKYDFMSPLTSSSKIDLTLPFEDEFQNRLDIRDDNTPDNATSHPEHLAESQEHAQPMAKQSNDAPGQTTSGSPNTQTRSPARENREGATTCPVAPPESVCSNRIYALDEYHQGLLQVAGTDKRLFNPSFRRRNSAKERQCGAGPPRMHRKSASQSPPAQDRPRPRPSNLVIPNNRRIPASAFNSESFWTDGDETATPRVTLTRYDLRADEQDIYGWKGDTTGKRNAIYMLVRG</sequence>
<feature type="region of interest" description="Disordered" evidence="1">
    <location>
        <begin position="174"/>
        <end position="221"/>
    </location>
</feature>
<feature type="compositionally biased region" description="Basic and acidic residues" evidence="1">
    <location>
        <begin position="91"/>
        <end position="100"/>
    </location>
</feature>
<protein>
    <submittedName>
        <fullName evidence="2">Uncharacterized protein</fullName>
    </submittedName>
</protein>
<dbReference type="EMBL" id="BAAFGZ010000092">
    <property type="protein sequence ID" value="GAB0134737.1"/>
    <property type="molecule type" value="Genomic_DNA"/>
</dbReference>
<name>A0ABQ0CN87_9HYPO</name>
<organism evidence="2 3">
    <name type="scientific">Epichloe bromicola</name>
    <dbReference type="NCBI Taxonomy" id="79588"/>
    <lineage>
        <taxon>Eukaryota</taxon>
        <taxon>Fungi</taxon>
        <taxon>Dikarya</taxon>
        <taxon>Ascomycota</taxon>
        <taxon>Pezizomycotina</taxon>
        <taxon>Sordariomycetes</taxon>
        <taxon>Hypocreomycetidae</taxon>
        <taxon>Hypocreales</taxon>
        <taxon>Clavicipitaceae</taxon>
        <taxon>Epichloe</taxon>
    </lineage>
</organism>
<gene>
    <name evidence="2" type="primary">g3094</name>
    <name evidence="2" type="ORF">EsDP_00003094</name>
</gene>
<dbReference type="Proteomes" id="UP001562357">
    <property type="component" value="Unassembled WGS sequence"/>
</dbReference>
<evidence type="ECO:0000313" key="3">
    <source>
        <dbReference type="Proteomes" id="UP001562357"/>
    </source>
</evidence>
<proteinExistence type="predicted"/>
<accession>A0ABQ0CN87</accession>
<reference evidence="3" key="1">
    <citation type="submission" date="2024-06" db="EMBL/GenBank/DDBJ databases">
        <title>Draft Genome Sequences of Epichloe bromicola Strains Isolated from Elymus ciliaris.</title>
        <authorList>
            <consortium name="Epichloe bromicola genome sequencing consortium"/>
            <person name="Miura A."/>
            <person name="Imano S."/>
            <person name="Ashida A."/>
            <person name="Sato I."/>
            <person name="Chiba S."/>
            <person name="Tanaka A."/>
            <person name="Camagna M."/>
            <person name="Takemoto D."/>
        </authorList>
    </citation>
    <scope>NUCLEOTIDE SEQUENCE [LARGE SCALE GENOMIC DNA]</scope>
    <source>
        <strain evidence="3">DP</strain>
    </source>
</reference>
<evidence type="ECO:0000256" key="1">
    <source>
        <dbReference type="SAM" id="MobiDB-lite"/>
    </source>
</evidence>
<evidence type="ECO:0000313" key="2">
    <source>
        <dbReference type="EMBL" id="GAB0134737.1"/>
    </source>
</evidence>
<keyword evidence="3" id="KW-1185">Reference proteome</keyword>
<feature type="region of interest" description="Disordered" evidence="1">
    <location>
        <begin position="79"/>
        <end position="145"/>
    </location>
</feature>
<feature type="compositionally biased region" description="Polar residues" evidence="1">
    <location>
        <begin position="106"/>
        <end position="127"/>
    </location>
</feature>